<evidence type="ECO:0000313" key="1">
    <source>
        <dbReference type="EMBL" id="KKR10356.1"/>
    </source>
</evidence>
<dbReference type="STRING" id="1618550.UT39_C0020G0004"/>
<name>A0A0G0NC12_9BACT</name>
<proteinExistence type="predicted"/>
<dbReference type="Proteomes" id="UP000034246">
    <property type="component" value="Unassembled WGS sequence"/>
</dbReference>
<evidence type="ECO:0000313" key="2">
    <source>
        <dbReference type="Proteomes" id="UP000034246"/>
    </source>
</evidence>
<dbReference type="AlphaFoldDB" id="A0A0G0NC12"/>
<reference evidence="1 2" key="1">
    <citation type="journal article" date="2015" name="Nature">
        <title>rRNA introns, odd ribosomes, and small enigmatic genomes across a large radiation of phyla.</title>
        <authorList>
            <person name="Brown C.T."/>
            <person name="Hug L.A."/>
            <person name="Thomas B.C."/>
            <person name="Sharon I."/>
            <person name="Castelle C.J."/>
            <person name="Singh A."/>
            <person name="Wilkins M.J."/>
            <person name="Williams K.H."/>
            <person name="Banfield J.F."/>
        </authorList>
    </citation>
    <scope>NUCLEOTIDE SEQUENCE [LARGE SCALE GENOMIC DNA]</scope>
</reference>
<accession>A0A0G0NC12</accession>
<gene>
    <name evidence="1" type="ORF">UT39_C0020G0004</name>
</gene>
<comment type="caution">
    <text evidence="1">The sequence shown here is derived from an EMBL/GenBank/DDBJ whole genome shotgun (WGS) entry which is preliminary data.</text>
</comment>
<dbReference type="EMBL" id="LBWP01000020">
    <property type="protein sequence ID" value="KKR10356.1"/>
    <property type="molecule type" value="Genomic_DNA"/>
</dbReference>
<protein>
    <submittedName>
        <fullName evidence="1">Uncharacterized protein</fullName>
    </submittedName>
</protein>
<sequence>MERTRDKGEEISKKFDSVSFDVAKFVVLYALSTGKIPDRRRIKFLNDFAHLSLAQASGGFDALADEKAKDGANHSGIVKVYWTRTMVDKYKNLLEQTVSIYNNEDAHQVRVAMAKSYQTFHRQESISRGIAPNCQKLPEAVEKQDMILDYRNSINEDYTRVMLEILNPSSDQITKQENDKLIDNVILPTMKAYQVLTDAAQYGLESQKTKLTIDKTFEINLQNLNTFQRMTSLTKEAFPQANEHLRKIAFPNRITPFSLRTKFTKAVAGICYAKELVEYQIFNSQVGRYPQVV</sequence>
<organism evidence="1 2">
    <name type="scientific">Candidatus Woesebacteria bacterium GW2011_GWA1_39_21</name>
    <dbReference type="NCBI Taxonomy" id="1618550"/>
    <lineage>
        <taxon>Bacteria</taxon>
        <taxon>Candidatus Woeseibacteriota</taxon>
    </lineage>
</organism>